<evidence type="ECO:0000256" key="1">
    <source>
        <dbReference type="SAM" id="MobiDB-lite"/>
    </source>
</evidence>
<dbReference type="PANTHER" id="PTHR33055:SF3">
    <property type="entry name" value="PUTATIVE TRANSPOSASE FOR IS117-RELATED"/>
    <property type="match status" value="1"/>
</dbReference>
<sequence>MCVGEQLGSVADKVGDEERLMPPAYLKPYGKRGKTDAADADAICEAVTRPTMWFIALKTVDQQPLSMLHKSPDLTVRQRTMLLNALRGHLAEYGVVTGVGAGGVTAMLKALHEQQDKLPVQPRSPCTPLPPSFGRSRAR</sequence>
<dbReference type="PANTHER" id="PTHR33055">
    <property type="entry name" value="TRANSPOSASE FOR INSERTION SEQUENCE ELEMENT IS1111A"/>
    <property type="match status" value="1"/>
</dbReference>
<gene>
    <name evidence="2" type="ORF">GCM10008023_26730</name>
</gene>
<evidence type="ECO:0008006" key="4">
    <source>
        <dbReference type="Google" id="ProtNLM"/>
    </source>
</evidence>
<accession>A0ABQ3LNI8</accession>
<name>A0ABQ3LNI8_9SPHN</name>
<protein>
    <recommendedName>
        <fullName evidence="4">Transposase IS111A/IS1328/IS1533 N-terminal domain-containing protein</fullName>
    </recommendedName>
</protein>
<feature type="region of interest" description="Disordered" evidence="1">
    <location>
        <begin position="115"/>
        <end position="139"/>
    </location>
</feature>
<organism evidence="2 3">
    <name type="scientific">Sphingomonas glacialis</name>
    <dbReference type="NCBI Taxonomy" id="658225"/>
    <lineage>
        <taxon>Bacteria</taxon>
        <taxon>Pseudomonadati</taxon>
        <taxon>Pseudomonadota</taxon>
        <taxon>Alphaproteobacteria</taxon>
        <taxon>Sphingomonadales</taxon>
        <taxon>Sphingomonadaceae</taxon>
        <taxon>Sphingomonas</taxon>
    </lineage>
</organism>
<dbReference type="EMBL" id="BNAQ01000003">
    <property type="protein sequence ID" value="GHH19519.1"/>
    <property type="molecule type" value="Genomic_DNA"/>
</dbReference>
<reference evidence="3" key="1">
    <citation type="journal article" date="2019" name="Int. J. Syst. Evol. Microbiol.">
        <title>The Global Catalogue of Microorganisms (GCM) 10K type strain sequencing project: providing services to taxonomists for standard genome sequencing and annotation.</title>
        <authorList>
            <consortium name="The Broad Institute Genomics Platform"/>
            <consortium name="The Broad Institute Genome Sequencing Center for Infectious Disease"/>
            <person name="Wu L."/>
            <person name="Ma J."/>
        </authorList>
    </citation>
    <scope>NUCLEOTIDE SEQUENCE [LARGE SCALE GENOMIC DNA]</scope>
    <source>
        <strain evidence="3">CGMCC 1.8957</strain>
    </source>
</reference>
<proteinExistence type="predicted"/>
<comment type="caution">
    <text evidence="2">The sequence shown here is derived from an EMBL/GenBank/DDBJ whole genome shotgun (WGS) entry which is preliminary data.</text>
</comment>
<keyword evidence="3" id="KW-1185">Reference proteome</keyword>
<dbReference type="Proteomes" id="UP000652430">
    <property type="component" value="Unassembled WGS sequence"/>
</dbReference>
<dbReference type="InterPro" id="IPR047650">
    <property type="entry name" value="Transpos_IS110"/>
</dbReference>
<evidence type="ECO:0000313" key="2">
    <source>
        <dbReference type="EMBL" id="GHH19519.1"/>
    </source>
</evidence>
<evidence type="ECO:0000313" key="3">
    <source>
        <dbReference type="Proteomes" id="UP000652430"/>
    </source>
</evidence>